<dbReference type="EMBL" id="QDLV01000018">
    <property type="protein sequence ID" value="PVJ44926.1"/>
    <property type="molecule type" value="Genomic_DNA"/>
</dbReference>
<evidence type="ECO:0000313" key="5">
    <source>
        <dbReference type="Proteomes" id="UP000245068"/>
    </source>
</evidence>
<dbReference type="Proteomes" id="UP000245551">
    <property type="component" value="Unassembled WGS sequence"/>
</dbReference>
<comment type="caution">
    <text evidence="3">The sequence shown here is derived from an EMBL/GenBank/DDBJ whole genome shotgun (WGS) entry which is preliminary data.</text>
</comment>
<organism evidence="3 6">
    <name type="scientific">Salmonella enterica subsp. enterica serovar Gaminara</name>
    <dbReference type="NCBI Taxonomy" id="913070"/>
    <lineage>
        <taxon>Bacteria</taxon>
        <taxon>Pseudomonadati</taxon>
        <taxon>Pseudomonadota</taxon>
        <taxon>Gammaproteobacteria</taxon>
        <taxon>Enterobacterales</taxon>
        <taxon>Enterobacteriaceae</taxon>
        <taxon>Salmonella</taxon>
    </lineage>
</organism>
<reference evidence="2" key="2">
    <citation type="submission" date="2018-07" db="EMBL/GenBank/DDBJ databases">
        <authorList>
            <consortium name="NARMS: The National Antimicrobial Resistance Monitoring System"/>
        </authorList>
    </citation>
    <scope>NUCLEOTIDE SEQUENCE</scope>
    <source>
        <strain evidence="2">CVM N42501</strain>
    </source>
</reference>
<accession>A0A2T8X2N9</accession>
<evidence type="ECO:0000313" key="4">
    <source>
        <dbReference type="EMBL" id="PVM66079.1"/>
    </source>
</evidence>
<name>A0A2T8X2N9_SALET</name>
<dbReference type="EMBL" id="QDOO01000011">
    <property type="protein sequence ID" value="PVM66079.1"/>
    <property type="molecule type" value="Genomic_DNA"/>
</dbReference>
<sequence>MAENLRQLLSFLLKAKQCTYASSGGITNKVSPFNGAKILEYEEGELFYRDLYFGSLQFTGQEVIYQKGNSVWSMSYSGKCSKGVSPEIIYDFLRQALLKSTLEAPFRGPLTLYGDNSLHYTNLYTGNIDFFSGHEQIWQNEVLAYQLHYSGGWID</sequence>
<dbReference type="RefSeq" id="WP_023230570.1">
    <property type="nucleotide sequence ID" value="NZ_CP024165.1"/>
</dbReference>
<reference evidence="5 6" key="1">
    <citation type="submission" date="2018-04" db="EMBL/GenBank/DDBJ databases">
        <title>Serotype diversity and antimicrobial resistance among Salmonella enterica isolated from patients at an equine referral hospital.</title>
        <authorList>
            <person name="Leon I.M."/>
            <person name="Lawhon S.D."/>
            <person name="Norman K.N."/>
            <person name="Threadgill D.S."/>
            <person name="Ohta N."/>
            <person name="Vinasco J."/>
            <person name="Scott H.M."/>
        </authorList>
    </citation>
    <scope>NUCLEOTIDE SEQUENCE [LARGE SCALE GENOMIC DNA]</scope>
    <source>
        <strain evidence="4 5">159</strain>
        <strain evidence="3 6">230</strain>
    </source>
</reference>
<dbReference type="Proteomes" id="UP000245068">
    <property type="component" value="Unassembled WGS sequence"/>
</dbReference>
<protein>
    <recommendedName>
        <fullName evidence="1">DUF5680 domain-containing protein</fullName>
    </recommendedName>
</protein>
<dbReference type="InterPro" id="IPR043735">
    <property type="entry name" value="DUF5680"/>
</dbReference>
<evidence type="ECO:0000313" key="3">
    <source>
        <dbReference type="EMBL" id="PVJ44926.1"/>
    </source>
</evidence>
<dbReference type="AlphaFoldDB" id="A0A2T8X2N9"/>
<dbReference type="Pfam" id="PF18931">
    <property type="entry name" value="DUF5680"/>
    <property type="match status" value="1"/>
</dbReference>
<evidence type="ECO:0000259" key="1">
    <source>
        <dbReference type="Pfam" id="PF18931"/>
    </source>
</evidence>
<proteinExistence type="predicted"/>
<feature type="domain" description="DUF5680" evidence="1">
    <location>
        <begin position="50"/>
        <end position="154"/>
    </location>
</feature>
<gene>
    <name evidence="2" type="ORF">A9W71_00810</name>
    <name evidence="4" type="ORF">C4784_14115</name>
    <name evidence="3" type="ORF">C4855_19170</name>
</gene>
<evidence type="ECO:0000313" key="6">
    <source>
        <dbReference type="Proteomes" id="UP000245551"/>
    </source>
</evidence>
<evidence type="ECO:0000313" key="2">
    <source>
        <dbReference type="EMBL" id="ECT7279480.1"/>
    </source>
</evidence>
<dbReference type="EMBL" id="AAKNPZ010000001">
    <property type="protein sequence ID" value="ECT7279480.1"/>
    <property type="molecule type" value="Genomic_DNA"/>
</dbReference>